<dbReference type="GO" id="GO:0008270">
    <property type="term" value="F:zinc ion binding"/>
    <property type="evidence" value="ECO:0007669"/>
    <property type="project" value="InterPro"/>
</dbReference>
<evidence type="ECO:0000256" key="8">
    <source>
        <dbReference type="ARBA" id="ARBA00048336"/>
    </source>
</evidence>
<reference evidence="13" key="2">
    <citation type="submission" date="2022-06" db="UniProtKB">
        <authorList>
            <consortium name="EnsemblMetazoa"/>
        </authorList>
    </citation>
    <scope>IDENTIFICATION</scope>
    <source>
        <strain evidence="13">PS312</strain>
    </source>
</reference>
<dbReference type="InterPro" id="IPR050344">
    <property type="entry name" value="Peptidase_M1_aminopeptidases"/>
</dbReference>
<gene>
    <name evidence="13" type="primary">WBGene00116237</name>
</gene>
<dbReference type="Pfam" id="PF01433">
    <property type="entry name" value="Peptidase_M1"/>
    <property type="match status" value="3"/>
</dbReference>
<dbReference type="FunFam" id="2.60.40.1730:FF:000044">
    <property type="entry name" value="Peptidase"/>
    <property type="match status" value="2"/>
</dbReference>
<dbReference type="EC" id="3.1.3.16" evidence="10"/>
<evidence type="ECO:0000256" key="4">
    <source>
        <dbReference type="ARBA" id="ARBA00022912"/>
    </source>
</evidence>
<dbReference type="GO" id="GO:0006508">
    <property type="term" value="P:proteolysis"/>
    <property type="evidence" value="ECO:0000318"/>
    <property type="project" value="GO_Central"/>
</dbReference>
<evidence type="ECO:0000256" key="5">
    <source>
        <dbReference type="ARBA" id="ARBA00023211"/>
    </source>
</evidence>
<dbReference type="InterPro" id="IPR027268">
    <property type="entry name" value="Peptidase_M4/M1_CTD_sf"/>
</dbReference>
<dbReference type="GO" id="GO:0018991">
    <property type="term" value="P:egg-laying behavior"/>
    <property type="evidence" value="ECO:0007669"/>
    <property type="project" value="UniProtKB-ARBA"/>
</dbReference>
<protein>
    <recommendedName>
        <fullName evidence="10">Serine/threonine-protein phosphatase</fullName>
        <ecNumber evidence="10">3.1.3.16</ecNumber>
    </recommendedName>
</protein>
<name>A0A8R1YN00_PRIPA</name>
<dbReference type="Proteomes" id="UP000005239">
    <property type="component" value="Unassembled WGS sequence"/>
</dbReference>
<evidence type="ECO:0000313" key="13">
    <source>
        <dbReference type="EnsemblMetazoa" id="PPA26683.1"/>
    </source>
</evidence>
<dbReference type="InterPro" id="IPR029052">
    <property type="entry name" value="Metallo-depent_PP-like"/>
</dbReference>
<dbReference type="GO" id="GO:0004722">
    <property type="term" value="F:protein serine/threonine phosphatase activity"/>
    <property type="evidence" value="ECO:0007669"/>
    <property type="project" value="UniProtKB-EC"/>
</dbReference>
<dbReference type="SUPFAM" id="SSF55486">
    <property type="entry name" value="Metalloproteases ('zincins'), catalytic domain"/>
    <property type="match status" value="3"/>
</dbReference>
<feature type="domain" description="Serine/threonine specific protein phosphatases" evidence="12">
    <location>
        <begin position="1725"/>
        <end position="1730"/>
    </location>
</feature>
<keyword evidence="5" id="KW-0464">Manganese</keyword>
<evidence type="ECO:0000256" key="10">
    <source>
        <dbReference type="RuleBase" id="RU004273"/>
    </source>
</evidence>
<dbReference type="FunFam" id="1.10.390.10:FF:000055">
    <property type="entry name" value="Uncharacterized protein"/>
    <property type="match status" value="1"/>
</dbReference>
<dbReference type="InterPro" id="IPR004843">
    <property type="entry name" value="Calcineurin-like_PHP"/>
</dbReference>
<comment type="catalytic activity">
    <reaction evidence="7">
        <text>O-phospho-L-seryl-[protein] + H2O = L-seryl-[protein] + phosphate</text>
        <dbReference type="Rhea" id="RHEA:20629"/>
        <dbReference type="Rhea" id="RHEA-COMP:9863"/>
        <dbReference type="Rhea" id="RHEA-COMP:11604"/>
        <dbReference type="ChEBI" id="CHEBI:15377"/>
        <dbReference type="ChEBI" id="CHEBI:29999"/>
        <dbReference type="ChEBI" id="CHEBI:43474"/>
        <dbReference type="ChEBI" id="CHEBI:83421"/>
        <dbReference type="EC" id="3.1.3.16"/>
    </reaction>
</comment>
<dbReference type="InterPro" id="IPR045357">
    <property type="entry name" value="Aminopeptidase_N-like_N"/>
</dbReference>
<reference evidence="14" key="1">
    <citation type="journal article" date="2008" name="Nat. Genet.">
        <title>The Pristionchus pacificus genome provides a unique perspective on nematode lifestyle and parasitism.</title>
        <authorList>
            <person name="Dieterich C."/>
            <person name="Clifton S.W."/>
            <person name="Schuster L.N."/>
            <person name="Chinwalla A."/>
            <person name="Delehaunty K."/>
            <person name="Dinkelacker I."/>
            <person name="Fulton L."/>
            <person name="Fulton R."/>
            <person name="Godfrey J."/>
            <person name="Minx P."/>
            <person name="Mitreva M."/>
            <person name="Roeseler W."/>
            <person name="Tian H."/>
            <person name="Witte H."/>
            <person name="Yang S.P."/>
            <person name="Wilson R.K."/>
            <person name="Sommer R.J."/>
        </authorList>
    </citation>
    <scope>NUCLEOTIDE SEQUENCE [LARGE SCALE GENOMIC DNA]</scope>
    <source>
        <strain evidence="14">PS312</strain>
    </source>
</reference>
<dbReference type="GO" id="GO:0043171">
    <property type="term" value="P:peptide catabolic process"/>
    <property type="evidence" value="ECO:0000318"/>
    <property type="project" value="GO_Central"/>
</dbReference>
<dbReference type="GO" id="GO:0070006">
    <property type="term" value="F:metalloaminopeptidase activity"/>
    <property type="evidence" value="ECO:0000318"/>
    <property type="project" value="GO_Central"/>
</dbReference>
<dbReference type="GO" id="GO:0000785">
    <property type="term" value="C:chromatin"/>
    <property type="evidence" value="ECO:0007669"/>
    <property type="project" value="UniProtKB-ARBA"/>
</dbReference>
<proteinExistence type="inferred from homology"/>
<evidence type="ECO:0000256" key="3">
    <source>
        <dbReference type="ARBA" id="ARBA00022801"/>
    </source>
</evidence>
<dbReference type="SMART" id="SM00156">
    <property type="entry name" value="PP2Ac"/>
    <property type="match status" value="1"/>
</dbReference>
<comment type="subcellular location">
    <subcellularLocation>
        <location evidence="6">Cell projection</location>
        <location evidence="6">Pseudopodium</location>
    </subcellularLocation>
</comment>
<dbReference type="GO" id="GO:0031272">
    <property type="term" value="P:regulation of pseudopodium assembly"/>
    <property type="evidence" value="ECO:0007669"/>
    <property type="project" value="UniProtKB-ARBA"/>
</dbReference>
<dbReference type="PANTHER" id="PTHR11533">
    <property type="entry name" value="PROTEASE M1 ZINC METALLOPROTEASE"/>
    <property type="match status" value="1"/>
</dbReference>
<dbReference type="PRINTS" id="PR00114">
    <property type="entry name" value="STPHPHTASE"/>
</dbReference>
<keyword evidence="14" id="KW-1185">Reference proteome</keyword>
<dbReference type="PROSITE" id="PS00125">
    <property type="entry name" value="SER_THR_PHOSPHATASE"/>
    <property type="match status" value="1"/>
</dbReference>
<dbReference type="Gene3D" id="1.10.390.10">
    <property type="entry name" value="Neutral Protease Domain 2"/>
    <property type="match status" value="3"/>
</dbReference>
<dbReference type="GO" id="GO:0031143">
    <property type="term" value="C:pseudopodium"/>
    <property type="evidence" value="ECO:0007669"/>
    <property type="project" value="UniProtKB-SubCell"/>
</dbReference>
<evidence type="ECO:0000313" key="14">
    <source>
        <dbReference type="Proteomes" id="UP000005239"/>
    </source>
</evidence>
<dbReference type="SUPFAM" id="SSF63737">
    <property type="entry name" value="Leukotriene A4 hydrolase N-terminal domain"/>
    <property type="match status" value="3"/>
</dbReference>
<dbReference type="SUPFAM" id="SSF56300">
    <property type="entry name" value="Metallo-dependent phosphatases"/>
    <property type="match status" value="1"/>
</dbReference>
<comment type="catalytic activity">
    <reaction evidence="8 10">
        <text>O-phospho-L-threonyl-[protein] + H2O = L-threonyl-[protein] + phosphate</text>
        <dbReference type="Rhea" id="RHEA:47004"/>
        <dbReference type="Rhea" id="RHEA-COMP:11060"/>
        <dbReference type="Rhea" id="RHEA-COMP:11605"/>
        <dbReference type="ChEBI" id="CHEBI:15377"/>
        <dbReference type="ChEBI" id="CHEBI:30013"/>
        <dbReference type="ChEBI" id="CHEBI:43474"/>
        <dbReference type="ChEBI" id="CHEBI:61977"/>
        <dbReference type="EC" id="3.1.3.16"/>
    </reaction>
</comment>
<evidence type="ECO:0000256" key="9">
    <source>
        <dbReference type="ARBA" id="ARBA00054219"/>
    </source>
</evidence>
<dbReference type="Gene3D" id="3.60.21.10">
    <property type="match status" value="1"/>
</dbReference>
<evidence type="ECO:0000256" key="7">
    <source>
        <dbReference type="ARBA" id="ARBA00047761"/>
    </source>
</evidence>
<organism evidence="13 14">
    <name type="scientific">Pristionchus pacificus</name>
    <name type="common">Parasitic nematode worm</name>
    <dbReference type="NCBI Taxonomy" id="54126"/>
    <lineage>
        <taxon>Eukaryota</taxon>
        <taxon>Metazoa</taxon>
        <taxon>Ecdysozoa</taxon>
        <taxon>Nematoda</taxon>
        <taxon>Chromadorea</taxon>
        <taxon>Rhabditida</taxon>
        <taxon>Rhabditina</taxon>
        <taxon>Diplogasteromorpha</taxon>
        <taxon>Diplogasteroidea</taxon>
        <taxon>Neodiplogasteridae</taxon>
        <taxon>Pristionchus</taxon>
    </lineage>
</organism>
<dbReference type="Gene3D" id="2.60.40.1730">
    <property type="entry name" value="tricorn interacting facor f3 domain"/>
    <property type="match status" value="4"/>
</dbReference>
<dbReference type="GO" id="GO:0007060">
    <property type="term" value="P:male meiosis chromosome segregation"/>
    <property type="evidence" value="ECO:0007669"/>
    <property type="project" value="UniProtKB-ARBA"/>
</dbReference>
<keyword evidence="2" id="KW-0479">Metal-binding</keyword>
<evidence type="ECO:0000256" key="11">
    <source>
        <dbReference type="SAM" id="MobiDB-lite"/>
    </source>
</evidence>
<keyword evidence="4" id="KW-0904">Protein phosphatase</keyword>
<dbReference type="InterPro" id="IPR042097">
    <property type="entry name" value="Aminopeptidase_N-like_N_sf"/>
</dbReference>
<evidence type="ECO:0000256" key="6">
    <source>
        <dbReference type="ARBA" id="ARBA00037818"/>
    </source>
</evidence>
<dbReference type="Pfam" id="PF17900">
    <property type="entry name" value="Peptidase_M1_N"/>
    <property type="match status" value="3"/>
</dbReference>
<feature type="region of interest" description="Disordered" evidence="11">
    <location>
        <begin position="1916"/>
        <end position="1938"/>
    </location>
</feature>
<dbReference type="PANTHER" id="PTHR11533:SF299">
    <property type="entry name" value="AMINOPEPTIDASE"/>
    <property type="match status" value="1"/>
</dbReference>
<accession>A0A8R1YN00</accession>
<dbReference type="GO" id="GO:0097723">
    <property type="term" value="P:amoeboid sperm motility"/>
    <property type="evidence" value="ECO:0007669"/>
    <property type="project" value="UniProtKB-ARBA"/>
</dbReference>
<dbReference type="InterPro" id="IPR014782">
    <property type="entry name" value="Peptidase_M1_dom"/>
</dbReference>
<keyword evidence="3 10" id="KW-0378">Hydrolase</keyword>
<dbReference type="Pfam" id="PF00149">
    <property type="entry name" value="Metallophos"/>
    <property type="match status" value="1"/>
</dbReference>
<evidence type="ECO:0000256" key="1">
    <source>
        <dbReference type="ARBA" id="ARBA00008294"/>
    </source>
</evidence>
<comment type="similarity">
    <text evidence="1 10">Belongs to the PPP phosphatase family.</text>
</comment>
<dbReference type="InterPro" id="IPR006186">
    <property type="entry name" value="Ser/Thr-sp_prot-phosphatase"/>
</dbReference>
<sequence>MIRILQKIMNVDPEKRIPMKTPSPANDRAYHIAHTGAVIDTRVKRNLDLEKKKVAQKLSELRNWHCRYGEVTGVVGVSGTVPVHSIPVDSEDDLLPYLRGMGWRNVEKDLQKDMRLDLSIRPTFYDIRLNVSVRGYGGAQKSSFNGHVSIYLKNSTPRDEIELHSVGLDISKAELLLPLFTAEVTKIEYNRERETVVFRLPQTLLPTDPAKLKVYYNGTAASRGGFVGLFEYWTKPERTTERGLPTVSLVTKNEPTGARRWFPCFDEPDKKASFKLTLRHPSELTAYSNRAGKTEKLENGQSETSFQNTVKLPTYWPTEQPAVELEVDGQKIKAIGRDRMQLVHELEYSMEYVTNLRVFENVTYFPQKTDWLVVEDGSSGAMENPGLITSRPDSHSQETQIHELAHMYFGNLVTLRSWEQIWINEGFATYFQSGGKTQIEPAEILNLASHHDVAIHDEFVYTKTQHVYNHFFGNANVHYYKAAQLIRLIKQFIGAEAFDRALNRYLIDNSYGNGDSEMMITYLSAEKPEARVILNDWVYQPGVALLTVEEEHERVIIKQRRIIRSDFIEDLRDTKTRWTIPLYYTMNGVEHMEIVSRDDEQFVVNIPANATFSIDESFPTLYLVFYKNRSAGLPYMPTDLNFDYLNNLKKEQEKLVCDEGMSVQELFEAYLTKKKVSYVMCTMKSRKQADKFLRQLILFNTVAVRNDDVVEILLRLNIIHPGIFLDFLVKEHENIDYIDNNVWTAMNAAVQIEAGGVEKLREIVRNNPSFGANFYHLLTRLFEDVYIKTEWKKRNQPSEKEHGQKAPFGEEKHPETRKVIIAEMTKLVWLVFLALCQQDYSIPVDSEGDIPPYLRGMGWRNVEKELQKDLRLDSSVRPTSYDINLNISVKGYGGASRSTFDGFVSIALNTSEPKNKIELHSVGLTIKKAEFVLASLIAEISKIEYNRERETVIFTLPQTLLPTDSATLKVYYNGTALMRGVGLFEYWTKPETKTDSSRPTISLATSSEPTGARMWLPCFDEPDKKATFRLRLTHPSELTAYSNTAGETREMDNGLNETTFGTTVPLPTYAVAFAITAQPAAEIEHNGKMIRAIGRDRMQLVQELPSSMNLVMSQSVFENVTFFPEKTDWLVAEDYAGALENPGLIVSYTSGHSMSTQIHEMAHMYFGNLVTLRSWEQIWINEGFARFIQSGGNSTAQSSYILSKISAHEPAIHQRLTYTSSQFLAGQFFDNAHIHYSKAGQLISFIKKFIGEEKFDRALNRYLIDNSFGNGDSEMIINYFSSEAPEAREIMKDFVYQAGIPLLSVAEDNGKVIIKQRRFLRTDFIEELRDLRTEWMIPIYYKINGVEHMKIMQREVESIVLNIPANCSFSIDDSYPFLYAVHYINRKTFCNANALNKTKDELMTAYLTEDNYKYLLCDNTLKNAQSSRRFLNNLLTKNELQIRNVHHPIIAMTLNEMHPGILIDFFTKGNENNELIDKYVIRGINEVAKQEEDSLEKIRQTVRKNPSFGANFYYTITKIFEEKFISNEKKKRMEILKVNNINLHSINSNSIIFFLLSSHFPHSPPRILLPVARREWLTRPSLVPLPPPPLLYSNIMSRKKATMPLDLPKSVDPKDILCRILSIGEPGKELNKTVSEGEIMVLIAEAKKQFEAAPPCVTLKAPVRICGDTHGQFGDVLRLFQAGGFPPASNYLFLGDYVDRGRQNLETVLMLMCYKLMFPANLFLLRGNHECARINKVYGFYTECLQRYTSRVWEAFQDTFTQMPLTAVVADRIVCMHGGLSPKLKTLAELLTCQRGLRDYVEDSMELDLLWADPVEGIQGFEPNPRGASCGFGKDVVQEFCEKNDIDLIVRAHQVVQDGYEFFAARKLVTIFSAPHYCGQYDNRAAMLCVAEDLQCRFEVMEATILTVKERDVSKDATKEDKEEKAKAEKGDAKDQKEPKSNKSLRVVWVLLVLCQFVQSYPFTVKELDLPPYLRGIQWYNVQEELMKDFRLDPTVLPIFYDIHLDISVKGYNGANRSTFDGYVSITLNVSEPKDTIELHSVNLTITKAELIIDSSIFEISKFEKNRTRETVIFTLPQALKTRPENKTITGFPTISLVSDCEPAGARRWFPCFDEPDKKSHFRLVVTHPKSLTAYSNTAGETKRILNGMYNETTFHPTVPLPTYLVALAITEQPAVMEQYKGQMIGAIGRNRKQILPELKYSMDYVRGSAAFENVTFFPEKTAWLLVEDGMNGAMENPGLITSGPHARSPTIQIHELAHMYFGNLVTLRSWEQIWINEGFASLYENGGKTEATAADVLGSVSAHEAAMHETFTYTRSQYLNGHFVSNAHVHYEKASQLLRLIKRFIGAANFDRALNRYLIENSFGNGDSEMMIDYLSADMPEAREILKDWPGVALLTVKEEQEKVTITQRRFLRTDFMNELRDNKTRWTIPLYYKINDVDHMKIMPREDKKFVIHTPANCNFSIDESFPYLYAVHYVDRKLNDSLSKIIYGAAPIVLLKDQYFGNDTVSQNETAELEERRRIENLRQNFIFCNHDNLGNMSRSELFNMYLLQDEANYLLCDSTLKKTENAKKFLFDLWLSKEGLDIRIADLDKVQQYIIDMHPGIVRELKRWHAFDDTVDSLSWPSILQAASKDLHGMWMIRSIVRMNPRFSASLYHTITRIFENEFVEAEKAKRKHASIIMCNPKCVHVPHPGLGE</sequence>
<dbReference type="FunFam" id="3.60.21.10:FF:000026">
    <property type="entry name" value="Serine/threonine-protein phosphatase"/>
    <property type="match status" value="1"/>
</dbReference>
<dbReference type="EnsemblMetazoa" id="PPA26683.1">
    <property type="protein sequence ID" value="PPA26683.1"/>
    <property type="gene ID" value="WBGene00116237"/>
</dbReference>
<comment type="function">
    <text evidence="9">Probable phosphatase which plays a redundant role with gsp-4 in spermatogenesis by regulating sister chromatid segregation during meiosis. In addition, involved in sperm motility by controlling the dynamic disassembly of major sperm proteins (MSP) in the spermatozoan pseudopodium.</text>
</comment>
<evidence type="ECO:0000259" key="12">
    <source>
        <dbReference type="PROSITE" id="PS00125"/>
    </source>
</evidence>
<evidence type="ECO:0000256" key="2">
    <source>
        <dbReference type="ARBA" id="ARBA00022723"/>
    </source>
</evidence>